<dbReference type="InParanoid" id="G2YAK4"/>
<protein>
    <submittedName>
        <fullName evidence="2">Uncharacterized protein</fullName>
    </submittedName>
</protein>
<feature type="transmembrane region" description="Helical" evidence="1">
    <location>
        <begin position="6"/>
        <end position="26"/>
    </location>
</feature>
<sequence>MTIGYVIVAFGAGATVMGAWMVGWEVPRRMKGWSGRLARVGGMGAGNGKGLGGATPLGYGVKGGGGGGGPVGNGWGFVGGGRGDGKRD</sequence>
<dbReference type="STRING" id="999810.G2YAK4"/>
<evidence type="ECO:0000313" key="2">
    <source>
        <dbReference type="EMBL" id="CCD34245.1"/>
    </source>
</evidence>
<keyword evidence="1" id="KW-0472">Membrane</keyword>
<gene>
    <name evidence="2" type="ORF">BofuT4_uP104610.1</name>
</gene>
<dbReference type="AlphaFoldDB" id="G2YAK4"/>
<keyword evidence="1" id="KW-0812">Transmembrane</keyword>
<organism evidence="2 3">
    <name type="scientific">Botryotinia fuckeliana (strain T4)</name>
    <name type="common">Noble rot fungus</name>
    <name type="synonym">Botrytis cinerea</name>
    <dbReference type="NCBI Taxonomy" id="999810"/>
    <lineage>
        <taxon>Eukaryota</taxon>
        <taxon>Fungi</taxon>
        <taxon>Dikarya</taxon>
        <taxon>Ascomycota</taxon>
        <taxon>Pezizomycotina</taxon>
        <taxon>Leotiomycetes</taxon>
        <taxon>Helotiales</taxon>
        <taxon>Sclerotiniaceae</taxon>
        <taxon>Botrytis</taxon>
    </lineage>
</organism>
<accession>G2YAK4</accession>
<dbReference type="HOGENOM" id="CLU_2468791_0_0_1"/>
<evidence type="ECO:0000313" key="3">
    <source>
        <dbReference type="Proteomes" id="UP000008177"/>
    </source>
</evidence>
<name>G2YAK4_BOTF4</name>
<reference evidence="3" key="1">
    <citation type="journal article" date="2011" name="PLoS Genet.">
        <title>Genomic analysis of the necrotrophic fungal pathogens Sclerotinia sclerotiorum and Botrytis cinerea.</title>
        <authorList>
            <person name="Amselem J."/>
            <person name="Cuomo C.A."/>
            <person name="van Kan J.A."/>
            <person name="Viaud M."/>
            <person name="Benito E.P."/>
            <person name="Couloux A."/>
            <person name="Coutinho P.M."/>
            <person name="de Vries R.P."/>
            <person name="Dyer P.S."/>
            <person name="Fillinger S."/>
            <person name="Fournier E."/>
            <person name="Gout L."/>
            <person name="Hahn M."/>
            <person name="Kohn L."/>
            <person name="Lapalu N."/>
            <person name="Plummer K.M."/>
            <person name="Pradier J.M."/>
            <person name="Quevillon E."/>
            <person name="Sharon A."/>
            <person name="Simon A."/>
            <person name="ten Have A."/>
            <person name="Tudzynski B."/>
            <person name="Tudzynski P."/>
            <person name="Wincker P."/>
            <person name="Andrew M."/>
            <person name="Anthouard V."/>
            <person name="Beever R.E."/>
            <person name="Beffa R."/>
            <person name="Benoit I."/>
            <person name="Bouzid O."/>
            <person name="Brault B."/>
            <person name="Chen Z."/>
            <person name="Choquer M."/>
            <person name="Collemare J."/>
            <person name="Cotton P."/>
            <person name="Danchin E.G."/>
            <person name="Da Silva C."/>
            <person name="Gautier A."/>
            <person name="Giraud C."/>
            <person name="Giraud T."/>
            <person name="Gonzalez C."/>
            <person name="Grossetete S."/>
            <person name="Guldener U."/>
            <person name="Henrissat B."/>
            <person name="Howlett B.J."/>
            <person name="Kodira C."/>
            <person name="Kretschmer M."/>
            <person name="Lappartient A."/>
            <person name="Leroch M."/>
            <person name="Levis C."/>
            <person name="Mauceli E."/>
            <person name="Neuveglise C."/>
            <person name="Oeser B."/>
            <person name="Pearson M."/>
            <person name="Poulain J."/>
            <person name="Poussereau N."/>
            <person name="Quesneville H."/>
            <person name="Rascle C."/>
            <person name="Schumacher J."/>
            <person name="Segurens B."/>
            <person name="Sexton A."/>
            <person name="Silva E."/>
            <person name="Sirven C."/>
            <person name="Soanes D.M."/>
            <person name="Talbot N.J."/>
            <person name="Templeton M."/>
            <person name="Yandava C."/>
            <person name="Yarden O."/>
            <person name="Zeng Q."/>
            <person name="Rollins J.A."/>
            <person name="Lebrun M.H."/>
            <person name="Dickman M."/>
        </authorList>
    </citation>
    <scope>NUCLEOTIDE SEQUENCE [LARGE SCALE GENOMIC DNA]</scope>
    <source>
        <strain evidence="3">T4</strain>
    </source>
</reference>
<dbReference type="Proteomes" id="UP000008177">
    <property type="component" value="Unplaced contigs"/>
</dbReference>
<proteinExistence type="predicted"/>
<keyword evidence="1" id="KW-1133">Transmembrane helix</keyword>
<dbReference type="OrthoDB" id="18530at2759"/>
<evidence type="ECO:0000256" key="1">
    <source>
        <dbReference type="SAM" id="Phobius"/>
    </source>
</evidence>
<dbReference type="EMBL" id="FQ790304">
    <property type="protein sequence ID" value="CCD34245.1"/>
    <property type="molecule type" value="Genomic_DNA"/>
</dbReference>